<feature type="region of interest" description="Disordered" evidence="1">
    <location>
        <begin position="1"/>
        <end position="50"/>
    </location>
</feature>
<dbReference type="HOGENOM" id="CLU_3115445_0_0_4"/>
<keyword evidence="3" id="KW-1185">Reference proteome</keyword>
<organism evidence="2 3">
    <name type="scientific">Caballeronia insecticola</name>
    <dbReference type="NCBI Taxonomy" id="758793"/>
    <lineage>
        <taxon>Bacteria</taxon>
        <taxon>Pseudomonadati</taxon>
        <taxon>Pseudomonadota</taxon>
        <taxon>Betaproteobacteria</taxon>
        <taxon>Burkholderiales</taxon>
        <taxon>Burkholderiaceae</taxon>
        <taxon>Caballeronia</taxon>
    </lineage>
</organism>
<sequence length="50" mass="5312">MMRQRDHAGRGGPGFKERQRAHADIAASDDQNTRAAKVSSGDHPGILAVA</sequence>
<evidence type="ECO:0000256" key="1">
    <source>
        <dbReference type="SAM" id="MobiDB-lite"/>
    </source>
</evidence>
<proteinExistence type="predicted"/>
<dbReference type="PATRIC" id="fig|758793.3.peg.601"/>
<dbReference type="EMBL" id="AP013058">
    <property type="protein sequence ID" value="BAN22356.1"/>
    <property type="molecule type" value="Genomic_DNA"/>
</dbReference>
<name>R4WTZ6_9BURK</name>
<feature type="compositionally biased region" description="Basic and acidic residues" evidence="1">
    <location>
        <begin position="1"/>
        <end position="23"/>
    </location>
</feature>
<dbReference type="AlphaFoldDB" id="R4WTZ6"/>
<dbReference type="Proteomes" id="UP000013966">
    <property type="component" value="Chromosome 1"/>
</dbReference>
<evidence type="ECO:0000313" key="3">
    <source>
        <dbReference type="Proteomes" id="UP000013966"/>
    </source>
</evidence>
<protein>
    <submittedName>
        <fullName evidence="2">Uncharacterized protein</fullName>
    </submittedName>
</protein>
<gene>
    <name evidence="2" type="ORF">BRPE64_ACDS06020</name>
</gene>
<dbReference type="STRING" id="758793.BRPE64_ACDS06020"/>
<accession>R4WTZ6</accession>
<evidence type="ECO:0000313" key="2">
    <source>
        <dbReference type="EMBL" id="BAN22356.1"/>
    </source>
</evidence>
<reference evidence="2 3" key="1">
    <citation type="journal article" date="2013" name="Genome Announc.">
        <title>Complete Genome Sequence of Burkholderia sp. Strain RPE64, Bacterial Symbiont of the Bean Bug Riptortus pedestris.</title>
        <authorList>
            <person name="Shibata T.F."/>
            <person name="Maeda T."/>
            <person name="Nikoh N."/>
            <person name="Yamaguchi K."/>
            <person name="Oshima K."/>
            <person name="Hattori M."/>
            <person name="Nishiyama T."/>
            <person name="Hasebe M."/>
            <person name="Fukatsu T."/>
            <person name="Kikuchi Y."/>
            <person name="Shigenobu S."/>
        </authorList>
    </citation>
    <scope>NUCLEOTIDE SEQUENCE [LARGE SCALE GENOMIC DNA]</scope>
</reference>
<reference evidence="2 3" key="2">
    <citation type="journal article" date="2018" name="Int. J. Syst. Evol. Microbiol.">
        <title>Burkholderia insecticola sp. nov., a gut symbiotic bacterium of the bean bug Riptortus pedestris.</title>
        <authorList>
            <person name="Takeshita K."/>
            <person name="Tamaki H."/>
            <person name="Ohbayashi T."/>
            <person name="Meng X.-Y."/>
            <person name="Sone T."/>
            <person name="Mitani Y."/>
            <person name="Peeters C."/>
            <person name="Kikuchi Y."/>
            <person name="Vandamme P."/>
        </authorList>
    </citation>
    <scope>NUCLEOTIDE SEQUENCE [LARGE SCALE GENOMIC DNA]</scope>
    <source>
        <strain evidence="2">RPE64</strain>
    </source>
</reference>
<dbReference type="KEGG" id="buo:BRPE64_ACDS06020"/>